<evidence type="ECO:0000259" key="7">
    <source>
        <dbReference type="Pfam" id="PF00892"/>
    </source>
</evidence>
<dbReference type="InterPro" id="IPR050638">
    <property type="entry name" value="AA-Vitamin_Transporters"/>
</dbReference>
<evidence type="ECO:0000256" key="2">
    <source>
        <dbReference type="ARBA" id="ARBA00022475"/>
    </source>
</evidence>
<keyword evidence="5 6" id="KW-0472">Membrane</keyword>
<feature type="transmembrane region" description="Helical" evidence="6">
    <location>
        <begin position="261"/>
        <end position="279"/>
    </location>
</feature>
<dbReference type="GO" id="GO:0005886">
    <property type="term" value="C:plasma membrane"/>
    <property type="evidence" value="ECO:0007669"/>
    <property type="project" value="UniProtKB-SubCell"/>
</dbReference>
<evidence type="ECO:0000313" key="8">
    <source>
        <dbReference type="EMBL" id="PXZ07213.1"/>
    </source>
</evidence>
<evidence type="ECO:0000313" key="9">
    <source>
        <dbReference type="Proteomes" id="UP000247932"/>
    </source>
</evidence>
<feature type="domain" description="EamA" evidence="7">
    <location>
        <begin position="17"/>
        <end position="149"/>
    </location>
</feature>
<name>A0A2V4E3T4_9GAMM</name>
<feature type="transmembrane region" description="Helical" evidence="6">
    <location>
        <begin position="104"/>
        <end position="125"/>
    </location>
</feature>
<evidence type="ECO:0000256" key="1">
    <source>
        <dbReference type="ARBA" id="ARBA00004651"/>
    </source>
</evidence>
<evidence type="ECO:0000256" key="6">
    <source>
        <dbReference type="SAM" id="Phobius"/>
    </source>
</evidence>
<feature type="transmembrane region" description="Helical" evidence="6">
    <location>
        <begin position="132"/>
        <end position="149"/>
    </location>
</feature>
<protein>
    <submittedName>
        <fullName evidence="8">EamA family transporter</fullName>
    </submittedName>
</protein>
<keyword evidence="3 6" id="KW-0812">Transmembrane</keyword>
<evidence type="ECO:0000256" key="3">
    <source>
        <dbReference type="ARBA" id="ARBA00022692"/>
    </source>
</evidence>
<keyword evidence="2" id="KW-1003">Cell membrane</keyword>
<dbReference type="Pfam" id="PF00892">
    <property type="entry name" value="EamA"/>
    <property type="match status" value="2"/>
</dbReference>
<comment type="subcellular location">
    <subcellularLocation>
        <location evidence="1">Cell membrane</location>
        <topology evidence="1">Multi-pass membrane protein</topology>
    </subcellularLocation>
</comment>
<evidence type="ECO:0000256" key="4">
    <source>
        <dbReference type="ARBA" id="ARBA00022989"/>
    </source>
</evidence>
<feature type="transmembrane region" description="Helical" evidence="6">
    <location>
        <begin position="198"/>
        <end position="219"/>
    </location>
</feature>
<feature type="transmembrane region" description="Helical" evidence="6">
    <location>
        <begin position="76"/>
        <end position="98"/>
    </location>
</feature>
<accession>A0A2V4E3T4</accession>
<keyword evidence="4 6" id="KW-1133">Transmembrane helix</keyword>
<evidence type="ECO:0000256" key="5">
    <source>
        <dbReference type="ARBA" id="ARBA00023136"/>
    </source>
</evidence>
<dbReference type="EMBL" id="QGLR01000009">
    <property type="protein sequence ID" value="PXZ07213.1"/>
    <property type="molecule type" value="Genomic_DNA"/>
</dbReference>
<feature type="transmembrane region" description="Helical" evidence="6">
    <location>
        <begin position="155"/>
        <end position="177"/>
    </location>
</feature>
<feature type="transmembrane region" description="Helical" evidence="6">
    <location>
        <begin position="231"/>
        <end position="249"/>
    </location>
</feature>
<keyword evidence="9" id="KW-1185">Reference proteome</keyword>
<dbReference type="AlphaFoldDB" id="A0A2V4E3T4"/>
<organism evidence="8 9">
    <name type="scientific">Gilliamella apicola</name>
    <dbReference type="NCBI Taxonomy" id="1196095"/>
    <lineage>
        <taxon>Bacteria</taxon>
        <taxon>Pseudomonadati</taxon>
        <taxon>Pseudomonadota</taxon>
        <taxon>Gammaproteobacteria</taxon>
        <taxon>Orbales</taxon>
        <taxon>Orbaceae</taxon>
        <taxon>Gilliamella</taxon>
    </lineage>
</organism>
<dbReference type="PANTHER" id="PTHR32322">
    <property type="entry name" value="INNER MEMBRANE TRANSPORTER"/>
    <property type="match status" value="1"/>
</dbReference>
<dbReference type="PANTHER" id="PTHR32322:SF18">
    <property type="entry name" value="S-ADENOSYLMETHIONINE_S-ADENOSYLHOMOCYSTEINE TRANSPORTER"/>
    <property type="match status" value="1"/>
</dbReference>
<feature type="domain" description="EamA" evidence="7">
    <location>
        <begin position="164"/>
        <end position="299"/>
    </location>
</feature>
<dbReference type="InterPro" id="IPR037185">
    <property type="entry name" value="EmrE-like"/>
</dbReference>
<feature type="transmembrane region" description="Helical" evidence="6">
    <location>
        <begin position="44"/>
        <end position="64"/>
    </location>
</feature>
<dbReference type="STRING" id="1196095.GAPWK_1249"/>
<sequence>MHFMELAIMAKNRYLVLLVVTLSTFFWGSNFNVGASVVAQSSPYVVATERFTIATIIILIFMLAKDRNNITTLQKNWIAFIVLGLLGITGFNLAFFIGLKTTSAINGALIMATSPLTTALLAAIIDKHKITLVQTVGMLISFFGVVMIVSNGSIINLVSLSFSSGDLIIMMGNLAWATYTVGSRKYISNSTPLQTTTYTMLFGTIGIILFTIYNNNLLISINNITIKNHLLLVYMAVCGTVLAYLFWNLGIKKIGAANTAVFFNLVPIFTMILALFTGLEPNPVQISGALIVIGGVILATGSYKTLLAKLNTKSFTNR</sequence>
<dbReference type="SUPFAM" id="SSF103481">
    <property type="entry name" value="Multidrug resistance efflux transporter EmrE"/>
    <property type="match status" value="2"/>
</dbReference>
<gene>
    <name evidence="8" type="ORF">DKK70_04995</name>
</gene>
<dbReference type="InterPro" id="IPR000620">
    <property type="entry name" value="EamA_dom"/>
</dbReference>
<proteinExistence type="predicted"/>
<comment type="caution">
    <text evidence="8">The sequence shown here is derived from an EMBL/GenBank/DDBJ whole genome shotgun (WGS) entry which is preliminary data.</text>
</comment>
<dbReference type="Proteomes" id="UP000247932">
    <property type="component" value="Unassembled WGS sequence"/>
</dbReference>
<dbReference type="OrthoDB" id="4167046at2"/>
<reference evidence="8 9" key="1">
    <citation type="submission" date="2018-05" db="EMBL/GenBank/DDBJ databases">
        <title>Reference genomes for bee gut microbiota database.</title>
        <authorList>
            <person name="Ellegaard K.M."/>
        </authorList>
    </citation>
    <scope>NUCLEOTIDE SEQUENCE [LARGE SCALE GENOMIC DNA]</scope>
    <source>
        <strain evidence="8 9">ESL0182</strain>
    </source>
</reference>
<feature type="transmembrane region" description="Helical" evidence="6">
    <location>
        <begin position="285"/>
        <end position="303"/>
    </location>
</feature>